<evidence type="ECO:0000256" key="2">
    <source>
        <dbReference type="SAM" id="Phobius"/>
    </source>
</evidence>
<dbReference type="OrthoDB" id="5417811at2759"/>
<reference evidence="3" key="1">
    <citation type="journal article" date="2020" name="Stud. Mycol.">
        <title>101 Dothideomycetes genomes: a test case for predicting lifestyles and emergence of pathogens.</title>
        <authorList>
            <person name="Haridas S."/>
            <person name="Albert R."/>
            <person name="Binder M."/>
            <person name="Bloem J."/>
            <person name="Labutti K."/>
            <person name="Salamov A."/>
            <person name="Andreopoulos B."/>
            <person name="Baker S."/>
            <person name="Barry K."/>
            <person name="Bills G."/>
            <person name="Bluhm B."/>
            <person name="Cannon C."/>
            <person name="Castanera R."/>
            <person name="Culley D."/>
            <person name="Daum C."/>
            <person name="Ezra D."/>
            <person name="Gonzalez J."/>
            <person name="Henrissat B."/>
            <person name="Kuo A."/>
            <person name="Liang C."/>
            <person name="Lipzen A."/>
            <person name="Lutzoni F."/>
            <person name="Magnuson J."/>
            <person name="Mondo S."/>
            <person name="Nolan M."/>
            <person name="Ohm R."/>
            <person name="Pangilinan J."/>
            <person name="Park H.-J."/>
            <person name="Ramirez L."/>
            <person name="Alfaro M."/>
            <person name="Sun H."/>
            <person name="Tritt A."/>
            <person name="Yoshinaga Y."/>
            <person name="Zwiers L.-H."/>
            <person name="Turgeon B."/>
            <person name="Goodwin S."/>
            <person name="Spatafora J."/>
            <person name="Crous P."/>
            <person name="Grigoriev I."/>
        </authorList>
    </citation>
    <scope>NUCLEOTIDE SEQUENCE</scope>
    <source>
        <strain evidence="3">ATCC 16933</strain>
    </source>
</reference>
<protein>
    <submittedName>
        <fullName evidence="3">Uncharacterized protein</fullName>
    </submittedName>
</protein>
<keyword evidence="4" id="KW-1185">Reference proteome</keyword>
<gene>
    <name evidence="3" type="ORF">BDY21DRAFT_284273</name>
</gene>
<feature type="compositionally biased region" description="Low complexity" evidence="1">
    <location>
        <begin position="134"/>
        <end position="161"/>
    </location>
</feature>
<sequence>LGQELHVLFILVILCTTIIFCHSLIRLCMLAIRPQSALADEENQQPRIPSMTGPEGFHPIRPIRVHLARDEEIANGEDDEGAAREGAETAEKGLMAPPPAYGLWRSSVRVDPNLLHWQRNPSVSSESAPGAAAAAAAVESSSGSAVSASPRDAAPDAASSRPRPELGPRPPSYASDDGVDYVVEAAPRSTVIFPSRPGSGVHPAWRV</sequence>
<proteinExistence type="predicted"/>
<feature type="region of interest" description="Disordered" evidence="1">
    <location>
        <begin position="134"/>
        <end position="180"/>
    </location>
</feature>
<feature type="compositionally biased region" description="Basic and acidic residues" evidence="1">
    <location>
        <begin position="81"/>
        <end position="91"/>
    </location>
</feature>
<organism evidence="3 4">
    <name type="scientific">Lineolata rhizophorae</name>
    <dbReference type="NCBI Taxonomy" id="578093"/>
    <lineage>
        <taxon>Eukaryota</taxon>
        <taxon>Fungi</taxon>
        <taxon>Dikarya</taxon>
        <taxon>Ascomycota</taxon>
        <taxon>Pezizomycotina</taxon>
        <taxon>Dothideomycetes</taxon>
        <taxon>Dothideomycetes incertae sedis</taxon>
        <taxon>Lineolatales</taxon>
        <taxon>Lineolataceae</taxon>
        <taxon>Lineolata</taxon>
    </lineage>
</organism>
<feature type="region of interest" description="Disordered" evidence="1">
    <location>
        <begin position="73"/>
        <end position="98"/>
    </location>
</feature>
<dbReference type="Proteomes" id="UP000799766">
    <property type="component" value="Unassembled WGS sequence"/>
</dbReference>
<dbReference type="EMBL" id="MU001678">
    <property type="protein sequence ID" value="KAF2458317.1"/>
    <property type="molecule type" value="Genomic_DNA"/>
</dbReference>
<feature type="transmembrane region" description="Helical" evidence="2">
    <location>
        <begin position="6"/>
        <end position="25"/>
    </location>
</feature>
<dbReference type="AlphaFoldDB" id="A0A6A6P3E0"/>
<keyword evidence="2" id="KW-0472">Membrane</keyword>
<name>A0A6A6P3E0_9PEZI</name>
<evidence type="ECO:0000313" key="4">
    <source>
        <dbReference type="Proteomes" id="UP000799766"/>
    </source>
</evidence>
<feature type="non-terminal residue" evidence="3">
    <location>
        <position position="1"/>
    </location>
</feature>
<keyword evidence="2" id="KW-1133">Transmembrane helix</keyword>
<keyword evidence="2" id="KW-0812">Transmembrane</keyword>
<evidence type="ECO:0000256" key="1">
    <source>
        <dbReference type="SAM" id="MobiDB-lite"/>
    </source>
</evidence>
<accession>A0A6A6P3E0</accession>
<evidence type="ECO:0000313" key="3">
    <source>
        <dbReference type="EMBL" id="KAF2458317.1"/>
    </source>
</evidence>